<dbReference type="PANTHER" id="PTHR23150">
    <property type="entry name" value="SULFATASE MODIFYING FACTOR 1, 2"/>
    <property type="match status" value="1"/>
</dbReference>
<evidence type="ECO:0000256" key="2">
    <source>
        <dbReference type="ARBA" id="ARBA00023004"/>
    </source>
</evidence>
<evidence type="ECO:0000259" key="5">
    <source>
        <dbReference type="Pfam" id="PF12867"/>
    </source>
</evidence>
<evidence type="ECO:0000256" key="1">
    <source>
        <dbReference type="ARBA" id="ARBA00023002"/>
    </source>
</evidence>
<dbReference type="InterPro" id="IPR017806">
    <property type="entry name" value="EgtB"/>
</dbReference>
<feature type="domain" description="Sulfatase-modifying factor enzyme-like" evidence="4">
    <location>
        <begin position="172"/>
        <end position="307"/>
    </location>
</feature>
<protein>
    <submittedName>
        <fullName evidence="6">Ergothioneine biosynthesis protein EgtB</fullName>
    </submittedName>
</protein>
<dbReference type="Pfam" id="PF12867">
    <property type="entry name" value="DinB_2"/>
    <property type="match status" value="1"/>
</dbReference>
<organism evidence="6 7">
    <name type="scientific">Aquimarina hainanensis</name>
    <dbReference type="NCBI Taxonomy" id="1578017"/>
    <lineage>
        <taxon>Bacteria</taxon>
        <taxon>Pseudomonadati</taxon>
        <taxon>Bacteroidota</taxon>
        <taxon>Flavobacteriia</taxon>
        <taxon>Flavobacteriales</taxon>
        <taxon>Flavobacteriaceae</taxon>
        <taxon>Aquimarina</taxon>
    </lineage>
</organism>
<dbReference type="PANTHER" id="PTHR23150:SF36">
    <property type="entry name" value="HERCYNINE OXYGENASE"/>
    <property type="match status" value="1"/>
</dbReference>
<feature type="domain" description="Sulfatase-modifying factor enzyme-like" evidence="4">
    <location>
        <begin position="312"/>
        <end position="384"/>
    </location>
</feature>
<dbReference type="InterPro" id="IPR024775">
    <property type="entry name" value="DinB-like"/>
</dbReference>
<dbReference type="Proteomes" id="UP001597459">
    <property type="component" value="Unassembled WGS sequence"/>
</dbReference>
<sequence>MRSKEIKRFFSEVRKKTEAICRPLAIEDYSVQPVVDVSPPKWHLAHTTWFFEQFILVPYKKEYSLYNEDYSYLFNSYYNNAGERVLRPNRGLMTRPTVEEVYSYRGYVTTAVEMLLEEAPDDTIINLVEIGIHHEQQHQELLHYDIKYILGNQPTFPSYETAEILTEVERQKKLIAIEEGVYTIGHRESTFCFDNELGVHKTYIQPFLISETVVTNGEYLEFIEDGGYEDFNLWHADGWDFIRKNKITAPLYWYKTKGTWHYYNGKGLEKINKNLPVMHVSYYEAFAFAEWKQMRLPTEFEWEVAASKLQYGQVWEWTASAYLPYPNFKKAAGALGEYNGKFMVNQHVLRGASVATSDNHSRITYRNFFNPQLRWMFSGIRLAK</sequence>
<keyword evidence="1" id="KW-0560">Oxidoreductase</keyword>
<evidence type="ECO:0000313" key="6">
    <source>
        <dbReference type="EMBL" id="MFD2592555.1"/>
    </source>
</evidence>
<comment type="pathway">
    <text evidence="3">Amino-acid biosynthesis; ergothioneine biosynthesis.</text>
</comment>
<dbReference type="RefSeq" id="WP_378254594.1">
    <property type="nucleotide sequence ID" value="NZ_JBHSJV010000001.1"/>
</dbReference>
<dbReference type="InterPro" id="IPR051043">
    <property type="entry name" value="Sulfatase_Mod_Factor_Kinase"/>
</dbReference>
<proteinExistence type="predicted"/>
<keyword evidence="2" id="KW-0408">Iron</keyword>
<dbReference type="Gene3D" id="3.90.1580.10">
    <property type="entry name" value="paralog of FGE (formylglycine-generating enzyme)"/>
    <property type="match status" value="2"/>
</dbReference>
<reference evidence="7" key="1">
    <citation type="journal article" date="2019" name="Int. J. Syst. Evol. Microbiol.">
        <title>The Global Catalogue of Microorganisms (GCM) 10K type strain sequencing project: providing services to taxonomists for standard genome sequencing and annotation.</title>
        <authorList>
            <consortium name="The Broad Institute Genomics Platform"/>
            <consortium name="The Broad Institute Genome Sequencing Center for Infectious Disease"/>
            <person name="Wu L."/>
            <person name="Ma J."/>
        </authorList>
    </citation>
    <scope>NUCLEOTIDE SEQUENCE [LARGE SCALE GENOMIC DNA]</scope>
    <source>
        <strain evidence="7">KCTC 42423</strain>
    </source>
</reference>
<comment type="caution">
    <text evidence="6">The sequence shown here is derived from an EMBL/GenBank/DDBJ whole genome shotgun (WGS) entry which is preliminary data.</text>
</comment>
<name>A0ABW5NAU7_9FLAO</name>
<dbReference type="InterPro" id="IPR005532">
    <property type="entry name" value="SUMF_dom"/>
</dbReference>
<feature type="domain" description="DinB-like" evidence="5">
    <location>
        <begin position="10"/>
        <end position="140"/>
    </location>
</feature>
<evidence type="ECO:0000313" key="7">
    <source>
        <dbReference type="Proteomes" id="UP001597459"/>
    </source>
</evidence>
<gene>
    <name evidence="6" type="primary">egtB</name>
    <name evidence="6" type="ORF">ACFSTE_17090</name>
</gene>
<dbReference type="NCBIfam" id="TIGR03440">
    <property type="entry name" value="egtB_TIGR03440"/>
    <property type="match status" value="1"/>
</dbReference>
<accession>A0ABW5NAU7</accession>
<dbReference type="SUPFAM" id="SSF56436">
    <property type="entry name" value="C-type lectin-like"/>
    <property type="match status" value="1"/>
</dbReference>
<dbReference type="InterPro" id="IPR042095">
    <property type="entry name" value="SUMF_sf"/>
</dbReference>
<evidence type="ECO:0000259" key="4">
    <source>
        <dbReference type="Pfam" id="PF03781"/>
    </source>
</evidence>
<dbReference type="Pfam" id="PF03781">
    <property type="entry name" value="FGE-sulfatase"/>
    <property type="match status" value="2"/>
</dbReference>
<evidence type="ECO:0000256" key="3">
    <source>
        <dbReference type="ARBA" id="ARBA00037882"/>
    </source>
</evidence>
<keyword evidence="7" id="KW-1185">Reference proteome</keyword>
<dbReference type="EMBL" id="JBHULX010000039">
    <property type="protein sequence ID" value="MFD2592555.1"/>
    <property type="molecule type" value="Genomic_DNA"/>
</dbReference>
<dbReference type="InterPro" id="IPR016187">
    <property type="entry name" value="CTDL_fold"/>
</dbReference>